<sequence length="262" mass="28779">MKNLTLICEAKLSLTPNANEADQPSGLIEAVCTTWGAREGADGRKFNYQPEGFADWAKEFAKGDKPLPMFLNHNDLGMPMGEWNSFEFDDKGMTAKGRLYTNTVGGNDLYQILKESPKMFGGVSVGAYADEAQMVDADGQPCDDDCDEAYFQITKGGLREVSVVMYPNNPHAEINKLEMFTPEGALNIRSVEKTLREAGLTRKDATTASLVFKNALEQREAVAKPLESLPNQSESEAVVNEADALLAAFEARELVKALEKRI</sequence>
<name>A0A6J5KWX6_9CAUD</name>
<dbReference type="GO" id="GO:0006508">
    <property type="term" value="P:proteolysis"/>
    <property type="evidence" value="ECO:0007669"/>
    <property type="project" value="UniProtKB-KW"/>
</dbReference>
<keyword evidence="1" id="KW-1188">Viral release from host cell</keyword>
<gene>
    <name evidence="7" type="ORF">UFOVP79_35</name>
</gene>
<evidence type="ECO:0000256" key="4">
    <source>
        <dbReference type="ARBA" id="ARBA00022950"/>
    </source>
</evidence>
<keyword evidence="4" id="KW-0118">Viral capsid assembly</keyword>
<dbReference type="InterPro" id="IPR054613">
    <property type="entry name" value="Peptidase_S78_dom"/>
</dbReference>
<reference evidence="7" key="1">
    <citation type="submission" date="2020-04" db="EMBL/GenBank/DDBJ databases">
        <authorList>
            <person name="Chiriac C."/>
            <person name="Salcher M."/>
            <person name="Ghai R."/>
            <person name="Kavagutti S V."/>
        </authorList>
    </citation>
    <scope>NUCLEOTIDE SEQUENCE</scope>
</reference>
<proteinExistence type="predicted"/>
<keyword evidence="2 7" id="KW-0645">Protease</keyword>
<evidence type="ECO:0000313" key="7">
    <source>
        <dbReference type="EMBL" id="CAB4126934.1"/>
    </source>
</evidence>
<evidence type="ECO:0000256" key="2">
    <source>
        <dbReference type="ARBA" id="ARBA00022670"/>
    </source>
</evidence>
<organism evidence="7">
    <name type="scientific">uncultured Caudovirales phage</name>
    <dbReference type="NCBI Taxonomy" id="2100421"/>
    <lineage>
        <taxon>Viruses</taxon>
        <taxon>Duplodnaviria</taxon>
        <taxon>Heunggongvirae</taxon>
        <taxon>Uroviricota</taxon>
        <taxon>Caudoviricetes</taxon>
        <taxon>Peduoviridae</taxon>
        <taxon>Maltschvirus</taxon>
        <taxon>Maltschvirus maltsch</taxon>
    </lineage>
</organism>
<keyword evidence="3" id="KW-0378">Hydrolase</keyword>
<accession>A0A6J5KWX6</accession>
<protein>
    <submittedName>
        <fullName evidence="7">Prohead protease</fullName>
    </submittedName>
</protein>
<dbReference type="EMBL" id="LR796207">
    <property type="protein sequence ID" value="CAB4126934.1"/>
    <property type="molecule type" value="Genomic_DNA"/>
</dbReference>
<evidence type="ECO:0000256" key="5">
    <source>
        <dbReference type="ARBA" id="ARBA00023045"/>
    </source>
</evidence>
<dbReference type="GO" id="GO:0046797">
    <property type="term" value="P:viral procapsid maturation"/>
    <property type="evidence" value="ECO:0007669"/>
    <property type="project" value="UniProtKB-KW"/>
</dbReference>
<dbReference type="Pfam" id="PF04586">
    <property type="entry name" value="Peptidase_S78"/>
    <property type="match status" value="1"/>
</dbReference>
<dbReference type="GO" id="GO:0008233">
    <property type="term" value="F:peptidase activity"/>
    <property type="evidence" value="ECO:0007669"/>
    <property type="project" value="UniProtKB-KW"/>
</dbReference>
<evidence type="ECO:0000256" key="3">
    <source>
        <dbReference type="ARBA" id="ARBA00022801"/>
    </source>
</evidence>
<keyword evidence="5" id="KW-1273">Viral capsid maturation</keyword>
<evidence type="ECO:0000259" key="6">
    <source>
        <dbReference type="Pfam" id="PF04586"/>
    </source>
</evidence>
<evidence type="ECO:0000256" key="1">
    <source>
        <dbReference type="ARBA" id="ARBA00022612"/>
    </source>
</evidence>
<feature type="domain" description="Prohead serine protease" evidence="6">
    <location>
        <begin position="65"/>
        <end position="175"/>
    </location>
</feature>